<feature type="transmembrane region" description="Helical" evidence="9">
    <location>
        <begin position="233"/>
        <end position="250"/>
    </location>
</feature>
<accession>A0A1H7T4S9</accession>
<feature type="transmembrane region" description="Helical" evidence="9">
    <location>
        <begin position="441"/>
        <end position="474"/>
    </location>
</feature>
<comment type="similarity">
    <text evidence="7">Belongs to the glycosyltransferase 87 family.</text>
</comment>
<evidence type="ECO:0000256" key="9">
    <source>
        <dbReference type="SAM" id="Phobius"/>
    </source>
</evidence>
<keyword evidence="5 9" id="KW-1133">Transmembrane helix</keyword>
<evidence type="ECO:0008006" key="12">
    <source>
        <dbReference type="Google" id="ProtNLM"/>
    </source>
</evidence>
<feature type="transmembrane region" description="Helical" evidence="9">
    <location>
        <begin position="377"/>
        <end position="396"/>
    </location>
</feature>
<evidence type="ECO:0000256" key="3">
    <source>
        <dbReference type="ARBA" id="ARBA00022679"/>
    </source>
</evidence>
<evidence type="ECO:0000313" key="11">
    <source>
        <dbReference type="Proteomes" id="UP000198953"/>
    </source>
</evidence>
<feature type="compositionally biased region" description="Pro residues" evidence="8">
    <location>
        <begin position="480"/>
        <end position="492"/>
    </location>
</feature>
<sequence length="507" mass="52140">MRNDRLLLASSRLADARLHTVNRRTVPAVAVLAALVAVLVLAFVTGALAWYAAAWALFAVALAALRGVPSPVAGRLVLAGGLAAVATGLLAPPATSTDSFRYAWDGRVQSAGLSPYDRPPSDPALAGLRDGWLFPGCAEGRFYPLPDGGCTRINRPTVHTIYPPLAEAYFWLVDRLSPRDARHKPFQVGGALAATATSAVLLAAARRRGRERLAACWAWCPAVPMEAVNNAHVDALAVAAVALALALPLAPRSRPPGVPGPGAAGAVPAGEAGGLFRGLVRGVVLGAGIAVKLSPAVVLPALLAGRLSDSRRRRRLGPGLAAVGAALAVVGAAYLPYVLLSHGSVLGYLPGYAAEEGYADAAARGRYALLRLVLPDAWAPPAALVVLAAVSVRVLLRGDPERPWRGALEVSGAAFLVLTPGYSWYALLVVALVALDGRVEWLGVAAASAAAYLTGAGTTAYAVAAAAVAAGMWLRRPRDPLTPPRGPVTPPPPRDDAPRTGHAAPAP</sequence>
<feature type="transmembrane region" description="Helical" evidence="9">
    <location>
        <begin position="48"/>
        <end position="65"/>
    </location>
</feature>
<dbReference type="AlphaFoldDB" id="A0A1H7T4S9"/>
<evidence type="ECO:0000256" key="2">
    <source>
        <dbReference type="ARBA" id="ARBA00022475"/>
    </source>
</evidence>
<dbReference type="Pfam" id="PF09594">
    <property type="entry name" value="GT87"/>
    <property type="match status" value="1"/>
</dbReference>
<feature type="transmembrane region" description="Helical" evidence="9">
    <location>
        <begin position="283"/>
        <end position="304"/>
    </location>
</feature>
<feature type="transmembrane region" description="Helical" evidence="9">
    <location>
        <begin position="186"/>
        <end position="205"/>
    </location>
</feature>
<dbReference type="EMBL" id="FOBF01000007">
    <property type="protein sequence ID" value="SEL79892.1"/>
    <property type="molecule type" value="Genomic_DNA"/>
</dbReference>
<dbReference type="InterPro" id="IPR018584">
    <property type="entry name" value="GT87"/>
</dbReference>
<gene>
    <name evidence="10" type="ORF">SAMN05660976_03351</name>
</gene>
<protein>
    <recommendedName>
        <fullName evidence="12">DUF2029 domain-containing protein</fullName>
    </recommendedName>
</protein>
<evidence type="ECO:0000256" key="5">
    <source>
        <dbReference type="ARBA" id="ARBA00022989"/>
    </source>
</evidence>
<dbReference type="Proteomes" id="UP000198953">
    <property type="component" value="Unassembled WGS sequence"/>
</dbReference>
<feature type="transmembrane region" description="Helical" evidence="9">
    <location>
        <begin position="316"/>
        <end position="339"/>
    </location>
</feature>
<proteinExistence type="inferred from homology"/>
<keyword evidence="2" id="KW-1003">Cell membrane</keyword>
<feature type="transmembrane region" description="Helical" evidence="9">
    <location>
        <begin position="72"/>
        <end position="91"/>
    </location>
</feature>
<evidence type="ECO:0000256" key="4">
    <source>
        <dbReference type="ARBA" id="ARBA00022692"/>
    </source>
</evidence>
<evidence type="ECO:0000313" key="10">
    <source>
        <dbReference type="EMBL" id="SEL79892.1"/>
    </source>
</evidence>
<reference evidence="10 11" key="1">
    <citation type="submission" date="2016-10" db="EMBL/GenBank/DDBJ databases">
        <authorList>
            <person name="de Groot N.N."/>
        </authorList>
    </citation>
    <scope>NUCLEOTIDE SEQUENCE [LARGE SCALE GENOMIC DNA]</scope>
    <source>
        <strain evidence="10 11">DSM 43357</strain>
    </source>
</reference>
<keyword evidence="3" id="KW-0808">Transferase</keyword>
<organism evidence="10 11">
    <name type="scientific">Nonomuraea pusilla</name>
    <dbReference type="NCBI Taxonomy" id="46177"/>
    <lineage>
        <taxon>Bacteria</taxon>
        <taxon>Bacillati</taxon>
        <taxon>Actinomycetota</taxon>
        <taxon>Actinomycetes</taxon>
        <taxon>Streptosporangiales</taxon>
        <taxon>Streptosporangiaceae</taxon>
        <taxon>Nonomuraea</taxon>
    </lineage>
</organism>
<dbReference type="GO" id="GO:0005886">
    <property type="term" value="C:plasma membrane"/>
    <property type="evidence" value="ECO:0007669"/>
    <property type="project" value="UniProtKB-SubCell"/>
</dbReference>
<feature type="transmembrane region" description="Helical" evidence="9">
    <location>
        <begin position="21"/>
        <end position="42"/>
    </location>
</feature>
<evidence type="ECO:0000256" key="8">
    <source>
        <dbReference type="SAM" id="MobiDB-lite"/>
    </source>
</evidence>
<keyword evidence="4 9" id="KW-0812">Transmembrane</keyword>
<feature type="transmembrane region" description="Helical" evidence="9">
    <location>
        <begin position="408"/>
        <end position="435"/>
    </location>
</feature>
<keyword evidence="6 9" id="KW-0472">Membrane</keyword>
<dbReference type="RefSeq" id="WP_256256986.1">
    <property type="nucleotide sequence ID" value="NZ_FOBF01000007.1"/>
</dbReference>
<dbReference type="STRING" id="46177.SAMN05660976_03351"/>
<evidence type="ECO:0000256" key="7">
    <source>
        <dbReference type="ARBA" id="ARBA00024033"/>
    </source>
</evidence>
<evidence type="ECO:0000256" key="1">
    <source>
        <dbReference type="ARBA" id="ARBA00004651"/>
    </source>
</evidence>
<dbReference type="GO" id="GO:0016758">
    <property type="term" value="F:hexosyltransferase activity"/>
    <property type="evidence" value="ECO:0007669"/>
    <property type="project" value="InterPro"/>
</dbReference>
<comment type="subcellular location">
    <subcellularLocation>
        <location evidence="1">Cell membrane</location>
        <topology evidence="1">Multi-pass membrane protein</topology>
    </subcellularLocation>
</comment>
<keyword evidence="11" id="KW-1185">Reference proteome</keyword>
<evidence type="ECO:0000256" key="6">
    <source>
        <dbReference type="ARBA" id="ARBA00023136"/>
    </source>
</evidence>
<feature type="region of interest" description="Disordered" evidence="8">
    <location>
        <begin position="477"/>
        <end position="507"/>
    </location>
</feature>
<name>A0A1H7T4S9_9ACTN</name>